<dbReference type="RefSeq" id="WP_126987526.1">
    <property type="nucleotide sequence ID" value="NZ_ML133856.1"/>
</dbReference>
<keyword evidence="2" id="KW-1185">Reference proteome</keyword>
<accession>A0A3R8QMY1</accession>
<proteinExistence type="predicted"/>
<dbReference type="GeneID" id="78121525"/>
<evidence type="ECO:0000313" key="1">
    <source>
        <dbReference type="EMBL" id="RRR18242.1"/>
    </source>
</evidence>
<comment type="caution">
    <text evidence="1">The sequence shown here is derived from an EMBL/GenBank/DDBJ whole genome shotgun (WGS) entry which is preliminary data.</text>
</comment>
<organism evidence="1 2">
    <name type="scientific">Brachybacterium paraconglomeratum</name>
    <dbReference type="NCBI Taxonomy" id="173362"/>
    <lineage>
        <taxon>Bacteria</taxon>
        <taxon>Bacillati</taxon>
        <taxon>Actinomycetota</taxon>
        <taxon>Actinomycetes</taxon>
        <taxon>Micrococcales</taxon>
        <taxon>Dermabacteraceae</taxon>
        <taxon>Brachybacterium</taxon>
    </lineage>
</organism>
<dbReference type="Proteomes" id="UP000274327">
    <property type="component" value="Unassembled WGS sequence"/>
</dbReference>
<sequence length="342" mass="35752">MANTFRALLPDGRLPSDAVAHVQEIAGGGAAGGFYINEDGEQVPYVMVASVEEPEPTIVIGDRIYEVWWIQTSPPDPNAWVPKLVTASLSGRSYTVPSDDGATYRVGGQVKGAGTYPINSAGETTLSWSAEPKPGYTFAPGAVTSGEMAWPARSYQSGDVVTSDSFERADGPLAGTTTDAYAGGEAITWSPDAAGATTILGGKITVASGQSMAWPRLVLPASFSAIAVEFTCDLGTSQNFSVMELWGPGGSLGFLASKEAFLWPAGGGQTKAFNGLAMTNGDTVRMTINRTAGTWSIQNVTTGVSATQASATVGQITADITEIRADFRTQANLLRDFKVFIP</sequence>
<dbReference type="AlphaFoldDB" id="A0A3R8QMY1"/>
<dbReference type="EMBL" id="QOCI01000008">
    <property type="protein sequence ID" value="RRR18242.1"/>
    <property type="molecule type" value="Genomic_DNA"/>
</dbReference>
<gene>
    <name evidence="1" type="ORF">DS079_10875</name>
</gene>
<evidence type="ECO:0000313" key="2">
    <source>
        <dbReference type="Proteomes" id="UP000274327"/>
    </source>
</evidence>
<protein>
    <submittedName>
        <fullName evidence="1">Uncharacterized protein</fullName>
    </submittedName>
</protein>
<name>A0A3R8QMY1_9MICO</name>
<reference evidence="1 2" key="1">
    <citation type="submission" date="2018-07" db="EMBL/GenBank/DDBJ databases">
        <title>Brachybacteriurn paraconglorneratum KCTC 9916.</title>
        <authorList>
            <person name="Li Y."/>
        </authorList>
    </citation>
    <scope>NUCLEOTIDE SEQUENCE [LARGE SCALE GENOMIC DNA]</scope>
    <source>
        <strain evidence="1 2">KCTC 9916</strain>
    </source>
</reference>